<dbReference type="InterPro" id="IPR038766">
    <property type="entry name" value="Membrane_comp_ABC_pdt"/>
</dbReference>
<evidence type="ECO:0000256" key="1">
    <source>
        <dbReference type="ARBA" id="ARBA00004651"/>
    </source>
</evidence>
<evidence type="ECO:0000313" key="9">
    <source>
        <dbReference type="Proteomes" id="UP001300871"/>
    </source>
</evidence>
<protein>
    <submittedName>
        <fullName evidence="8">ABC transporter permease</fullName>
    </submittedName>
</protein>
<dbReference type="GO" id="GO:0005886">
    <property type="term" value="C:plasma membrane"/>
    <property type="evidence" value="ECO:0007669"/>
    <property type="project" value="UniProtKB-SubCell"/>
</dbReference>
<evidence type="ECO:0000313" key="8">
    <source>
        <dbReference type="EMBL" id="MDB1999650.1"/>
    </source>
</evidence>
<name>A0AAW6AV24_CLOSY</name>
<feature type="transmembrane region" description="Helical" evidence="6">
    <location>
        <begin position="751"/>
        <end position="769"/>
    </location>
</feature>
<dbReference type="RefSeq" id="WP_150028431.1">
    <property type="nucleotide sequence ID" value="NZ_CACRUA010000016.1"/>
</dbReference>
<reference evidence="8" key="1">
    <citation type="submission" date="2023-01" db="EMBL/GenBank/DDBJ databases">
        <title>Human gut microbiome strain richness.</title>
        <authorList>
            <person name="Chen-Liaw A."/>
        </authorList>
    </citation>
    <scope>NUCLEOTIDE SEQUENCE</scope>
    <source>
        <strain evidence="8">B1_m1001713B170214d0_201011</strain>
    </source>
</reference>
<feature type="transmembrane region" description="Helical" evidence="6">
    <location>
        <begin position="656"/>
        <end position="678"/>
    </location>
</feature>
<evidence type="ECO:0000256" key="2">
    <source>
        <dbReference type="ARBA" id="ARBA00022475"/>
    </source>
</evidence>
<keyword evidence="5 6" id="KW-0472">Membrane</keyword>
<dbReference type="Pfam" id="PF02687">
    <property type="entry name" value="FtsX"/>
    <property type="match status" value="2"/>
</dbReference>
<dbReference type="PANTHER" id="PTHR30287">
    <property type="entry name" value="MEMBRANE COMPONENT OF PREDICTED ABC SUPERFAMILY METABOLITE UPTAKE TRANSPORTER"/>
    <property type="match status" value="1"/>
</dbReference>
<evidence type="ECO:0000256" key="5">
    <source>
        <dbReference type="ARBA" id="ARBA00023136"/>
    </source>
</evidence>
<feature type="domain" description="ABC3 transporter permease C-terminal" evidence="7">
    <location>
        <begin position="658"/>
        <end position="767"/>
    </location>
</feature>
<feature type="transmembrane region" description="Helical" evidence="6">
    <location>
        <begin position="699"/>
        <end position="721"/>
    </location>
</feature>
<dbReference type="AlphaFoldDB" id="A0AAW6AV24"/>
<feature type="domain" description="ABC3 transporter permease C-terminal" evidence="7">
    <location>
        <begin position="266"/>
        <end position="379"/>
    </location>
</feature>
<evidence type="ECO:0000256" key="6">
    <source>
        <dbReference type="SAM" id="Phobius"/>
    </source>
</evidence>
<feature type="transmembrane region" description="Helical" evidence="6">
    <location>
        <begin position="312"/>
        <end position="334"/>
    </location>
</feature>
<evidence type="ECO:0000256" key="4">
    <source>
        <dbReference type="ARBA" id="ARBA00022989"/>
    </source>
</evidence>
<dbReference type="GeneID" id="57970951"/>
<gene>
    <name evidence="8" type="ORF">PM006_05505</name>
</gene>
<sequence length="784" mass="84545">MSRLKRISHKNAVCCRMIRKNLSGNKAVSLITMLFIAAASMLLSLSALLTANLAGAVEQLMMDAQTPHFMQMHTGDPGITKLEAFAKDNANVADFQVLNFLNLNNAHISIGGNSLAGSVQDNGVCVQSGRFDFLLGPDNQPVRPGRGEIYVPVCYYKDGVAKAGDKAVLSGHIFTVAGFVRDSQMNSSLASSKRFVVSEADYSLLEPLGTAEYLIEFRLKDLSGLGTFEAAYSAAGLASNGPALTWPLFRMISAVSDGIMIAVIVLVGILVIFIALLCVRFTLLAKIEDDYREIGVMKAVGMRVTDIRRIYLAVYGFLAAAGSAAGFLLSILLLKPLREGIRLNLGDGGGGASSLLAGLAGAALVFLLILLYVNWNLRRFHQISAVQAIRFGCRTGASDGFRVVRLSNKSRCSVNFLLAINDVLARKRLYATMLFVIMLSSFIMIVPQNLYHTISGEDFVTYIGVGDCDLRLDIRQTGQIEDKTAEVGAFMREDPEIADYALFVSKTYQIRTEDGAAENLKVELGEHTAFPLRYASGTMPAKESDIALSALNAKELGKNIGDTIILLSPDGERSLTVCGIYSDITNGGKTAKAAFADRSKEAEWSIVCANLADKSMLSRINLKYSKKFPYAKISGIDEYMAQTFGQTLRSVRSASLSAGLSAAVITLLVTLLFMKLLVAKDRYSISVLRAIGYTRSDIGLQYAWRAVSVLSIGIILGTVLAGTLGEKLAAAAISSFGAETFRFTVDPLSTYFLSPLILLLTALSAVVLGTSRAGDVKLFESIKE</sequence>
<keyword evidence="4 6" id="KW-1133">Transmembrane helix</keyword>
<keyword evidence="2" id="KW-1003">Cell membrane</keyword>
<proteinExistence type="predicted"/>
<evidence type="ECO:0000256" key="3">
    <source>
        <dbReference type="ARBA" id="ARBA00022692"/>
    </source>
</evidence>
<feature type="transmembrane region" description="Helical" evidence="6">
    <location>
        <begin position="354"/>
        <end position="373"/>
    </location>
</feature>
<accession>A0AAW6AV24</accession>
<comment type="subcellular location">
    <subcellularLocation>
        <location evidence="1">Cell membrane</location>
        <topology evidence="1">Multi-pass membrane protein</topology>
    </subcellularLocation>
</comment>
<dbReference type="EMBL" id="JAQLGM010000009">
    <property type="protein sequence ID" value="MDB1999650.1"/>
    <property type="molecule type" value="Genomic_DNA"/>
</dbReference>
<feature type="transmembrane region" description="Helical" evidence="6">
    <location>
        <begin position="259"/>
        <end position="283"/>
    </location>
</feature>
<evidence type="ECO:0000259" key="7">
    <source>
        <dbReference type="Pfam" id="PF02687"/>
    </source>
</evidence>
<keyword evidence="3 6" id="KW-0812">Transmembrane</keyword>
<dbReference type="InterPro" id="IPR003838">
    <property type="entry name" value="ABC3_permease_C"/>
</dbReference>
<feature type="transmembrane region" description="Helical" evidence="6">
    <location>
        <begin position="429"/>
        <end position="446"/>
    </location>
</feature>
<organism evidence="8 9">
    <name type="scientific">Clostridium symbiosum</name>
    <name type="common">Bacteroides symbiosus</name>
    <dbReference type="NCBI Taxonomy" id="1512"/>
    <lineage>
        <taxon>Bacteria</taxon>
        <taxon>Bacillati</taxon>
        <taxon>Bacillota</taxon>
        <taxon>Clostridia</taxon>
        <taxon>Lachnospirales</taxon>
        <taxon>Lachnospiraceae</taxon>
        <taxon>Otoolea</taxon>
    </lineage>
</organism>
<dbReference type="Proteomes" id="UP001300871">
    <property type="component" value="Unassembled WGS sequence"/>
</dbReference>
<comment type="caution">
    <text evidence="8">The sequence shown here is derived from an EMBL/GenBank/DDBJ whole genome shotgun (WGS) entry which is preliminary data.</text>
</comment>
<dbReference type="PANTHER" id="PTHR30287:SF2">
    <property type="entry name" value="BLL1001 PROTEIN"/>
    <property type="match status" value="1"/>
</dbReference>